<dbReference type="EMBL" id="FNON01000002">
    <property type="protein sequence ID" value="SDX36263.1"/>
    <property type="molecule type" value="Genomic_DNA"/>
</dbReference>
<keyword evidence="2" id="KW-1185">Reference proteome</keyword>
<dbReference type="AlphaFoldDB" id="A0A1H3B2W0"/>
<gene>
    <name evidence="1" type="ORF">SAMN05421504_1021159</name>
</gene>
<dbReference type="OrthoDB" id="950695at2"/>
<sequence>MIELQLIDHDETDLEPDGFASSIQLVTPEVAVEILKQNEGNRKLDRATVEIYAGAMKRNEWRLSHQGIAIDQEGELLDGQHRLAAVVKSGKTVPMLVVRGVDRNSFSIVDTGKRRSASDSLRTIGAADVIHLAAALRYVHLCDTLPGDAAWSGHRARLTNDQILELHEKHPRMIECVRRARPVAGTIGIIASACASAIYLTRRSAPELDQEDWFNGVITGANLDEGDPRLRLRAFFLNARAQNGRRRMDAREHIAVYLKAWNGWVRGEKRQGLAFRKGESLPKPIEI</sequence>
<proteinExistence type="predicted"/>
<evidence type="ECO:0000313" key="2">
    <source>
        <dbReference type="Proteomes" id="UP000199515"/>
    </source>
</evidence>
<accession>A0A1H3B2W0</accession>
<dbReference type="Proteomes" id="UP000199515">
    <property type="component" value="Unassembled WGS sequence"/>
</dbReference>
<organism evidence="1 2">
    <name type="scientific">Amycolatopsis xylanica</name>
    <dbReference type="NCBI Taxonomy" id="589385"/>
    <lineage>
        <taxon>Bacteria</taxon>
        <taxon>Bacillati</taxon>
        <taxon>Actinomycetota</taxon>
        <taxon>Actinomycetes</taxon>
        <taxon>Pseudonocardiales</taxon>
        <taxon>Pseudonocardiaceae</taxon>
        <taxon>Amycolatopsis</taxon>
    </lineage>
</organism>
<name>A0A1H3B2W0_9PSEU</name>
<reference evidence="1 2" key="1">
    <citation type="submission" date="2016-10" db="EMBL/GenBank/DDBJ databases">
        <authorList>
            <person name="de Groot N.N."/>
        </authorList>
    </citation>
    <scope>NUCLEOTIDE SEQUENCE [LARGE SCALE GENOMIC DNA]</scope>
    <source>
        <strain evidence="1 2">CPCC 202699</strain>
    </source>
</reference>
<evidence type="ECO:0000313" key="1">
    <source>
        <dbReference type="EMBL" id="SDX36263.1"/>
    </source>
</evidence>
<dbReference type="STRING" id="589385.SAMN05421504_1021159"/>
<dbReference type="RefSeq" id="WP_143047048.1">
    <property type="nucleotide sequence ID" value="NZ_FNON01000002.1"/>
</dbReference>
<protein>
    <submittedName>
        <fullName evidence="1">Uncharacterized protein</fullName>
    </submittedName>
</protein>